<evidence type="ECO:0000313" key="2">
    <source>
        <dbReference type="Proteomes" id="UP001596414"/>
    </source>
</evidence>
<gene>
    <name evidence="1" type="ORF">ACFQJ7_02790</name>
</gene>
<sequence length="264" mass="28013">MDRRSFLAVASTTVGTVSAGCLDDDTDIGTERVAVGSAESSGVTVDNGSIVEADGGTLRVTATQLRRSIIAPRQNNRVYEPEDGQFLRVSISANRIQSDDIGSNLVLETNGETAVSGTEIPTAIAITENSEEVGLGMPIGTAESASVRFTRGISPSWRVPEELVSSFDVAPEFHLTSADIGEQNGKTNLELAVENRGSRDGIFRCTTASRGEGRPEPVRFTVGAGETLTVSISNETISEWSPDNSFIHEVDANTRAFIADSDKS</sequence>
<protein>
    <recommendedName>
        <fullName evidence="3">CARDB protein</fullName>
    </recommendedName>
</protein>
<comment type="caution">
    <text evidence="1">The sequence shown here is derived from an EMBL/GenBank/DDBJ whole genome shotgun (WGS) entry which is preliminary data.</text>
</comment>
<dbReference type="Proteomes" id="UP001596414">
    <property type="component" value="Unassembled WGS sequence"/>
</dbReference>
<evidence type="ECO:0000313" key="1">
    <source>
        <dbReference type="EMBL" id="MFC7124967.1"/>
    </source>
</evidence>
<dbReference type="PROSITE" id="PS51257">
    <property type="entry name" value="PROKAR_LIPOPROTEIN"/>
    <property type="match status" value="1"/>
</dbReference>
<dbReference type="AlphaFoldDB" id="A0ABD5X994"/>
<proteinExistence type="predicted"/>
<dbReference type="RefSeq" id="WP_267638261.1">
    <property type="nucleotide sequence ID" value="NZ_JAODIY010000013.1"/>
</dbReference>
<accession>A0ABD5X994</accession>
<dbReference type="EMBL" id="JBHSZQ010000002">
    <property type="protein sequence ID" value="MFC7124967.1"/>
    <property type="molecule type" value="Genomic_DNA"/>
</dbReference>
<evidence type="ECO:0008006" key="3">
    <source>
        <dbReference type="Google" id="ProtNLM"/>
    </source>
</evidence>
<reference evidence="1 2" key="1">
    <citation type="journal article" date="2014" name="Int. J. Syst. Evol. Microbiol.">
        <title>Complete genome sequence of Corynebacterium casei LMG S-19264T (=DSM 44701T), isolated from a smear-ripened cheese.</title>
        <authorList>
            <consortium name="US DOE Joint Genome Institute (JGI-PGF)"/>
            <person name="Walter F."/>
            <person name="Albersmeier A."/>
            <person name="Kalinowski J."/>
            <person name="Ruckert C."/>
        </authorList>
    </citation>
    <scope>NUCLEOTIDE SEQUENCE [LARGE SCALE GENOMIC DNA]</scope>
    <source>
        <strain evidence="1 2">CGMCC 4.7215</strain>
    </source>
</reference>
<organism evidence="1 2">
    <name type="scientific">Halovenus rubra</name>
    <dbReference type="NCBI Taxonomy" id="869890"/>
    <lineage>
        <taxon>Archaea</taxon>
        <taxon>Methanobacteriati</taxon>
        <taxon>Methanobacteriota</taxon>
        <taxon>Stenosarchaea group</taxon>
        <taxon>Halobacteria</taxon>
        <taxon>Halobacteriales</taxon>
        <taxon>Haloarculaceae</taxon>
        <taxon>Halovenus</taxon>
    </lineage>
</organism>
<name>A0ABD5X994_9EURY</name>